<dbReference type="AlphaFoldDB" id="A0A0K2ZUC9"/>
<name>A0A0K2ZUC9_9XANT</name>
<accession>A0A0K2ZUC9</accession>
<protein>
    <submittedName>
        <fullName evidence="1">Uncharacterized protein</fullName>
    </submittedName>
</protein>
<gene>
    <name evidence="1" type="ORF">XTPLMG730_2464</name>
</gene>
<evidence type="ECO:0000313" key="2">
    <source>
        <dbReference type="Proteomes" id="UP000045978"/>
    </source>
</evidence>
<dbReference type="Proteomes" id="UP000045978">
    <property type="component" value="Unassembled WGS sequence"/>
</dbReference>
<sequence>MNVTVKRITIVDTLGNRNRAVLKAITQRII</sequence>
<reference evidence="1 2" key="1">
    <citation type="submission" date="2015-07" db="EMBL/GenBank/DDBJ databases">
        <authorList>
            <person name="Noorani M."/>
        </authorList>
    </citation>
    <scope>NUCLEOTIDE SEQUENCE [LARGE SCALE GENOMIC DNA]</scope>
    <source>
        <strain evidence="1">LMG730</strain>
    </source>
</reference>
<dbReference type="EMBL" id="CXOJ01000054">
    <property type="protein sequence ID" value="CTP89396.1"/>
    <property type="molecule type" value="Genomic_DNA"/>
</dbReference>
<evidence type="ECO:0000313" key="1">
    <source>
        <dbReference type="EMBL" id="CTP89396.1"/>
    </source>
</evidence>
<proteinExistence type="predicted"/>
<organism evidence="1 2">
    <name type="scientific">Xanthomonas graminis pv. phlei</name>
    <dbReference type="NCBI Taxonomy" id="487906"/>
    <lineage>
        <taxon>Bacteria</taxon>
        <taxon>Pseudomonadati</taxon>
        <taxon>Pseudomonadota</taxon>
        <taxon>Gammaproteobacteria</taxon>
        <taxon>Lysobacterales</taxon>
        <taxon>Lysobacteraceae</taxon>
        <taxon>Xanthomonas</taxon>
        <taxon>Xanthomonas translucens group</taxon>
        <taxon>Xanthomonas graminis</taxon>
    </lineage>
</organism>